<name>A6IIJ2_RAT</name>
<accession>A6IIJ2</accession>
<protein>
    <submittedName>
        <fullName evidence="1">RCG54938</fullName>
    </submittedName>
</protein>
<reference evidence="2" key="1">
    <citation type="submission" date="2005-09" db="EMBL/GenBank/DDBJ databases">
        <authorList>
            <person name="Mural R.J."/>
            <person name="Li P.W."/>
            <person name="Adams M.D."/>
            <person name="Amanatides P.G."/>
            <person name="Baden-Tillson H."/>
            <person name="Barnstead M."/>
            <person name="Chin S.H."/>
            <person name="Dew I."/>
            <person name="Evans C.A."/>
            <person name="Ferriera S."/>
            <person name="Flanigan M."/>
            <person name="Fosler C."/>
            <person name="Glodek A."/>
            <person name="Gu Z."/>
            <person name="Holt R.A."/>
            <person name="Jennings D."/>
            <person name="Kraft C.L."/>
            <person name="Lu F."/>
            <person name="Nguyen T."/>
            <person name="Nusskern D.R."/>
            <person name="Pfannkoch C.M."/>
            <person name="Sitter C."/>
            <person name="Sutton G.G."/>
            <person name="Venter J.C."/>
            <person name="Wang Z."/>
            <person name="Woodage T."/>
            <person name="Zheng X.H."/>
            <person name="Zhong F."/>
        </authorList>
    </citation>
    <scope>NUCLEOTIDE SEQUENCE [LARGE SCALE GENOMIC DNA]</scope>
    <source>
        <strain>BN</strain>
        <strain evidence="2">Sprague-Dawley</strain>
    </source>
</reference>
<proteinExistence type="predicted"/>
<dbReference type="Proteomes" id="UP000234681">
    <property type="component" value="Chromosome 5"/>
</dbReference>
<organism evidence="1 2">
    <name type="scientific">Rattus norvegicus</name>
    <name type="common">Rat</name>
    <dbReference type="NCBI Taxonomy" id="10116"/>
    <lineage>
        <taxon>Eukaryota</taxon>
        <taxon>Metazoa</taxon>
        <taxon>Chordata</taxon>
        <taxon>Craniata</taxon>
        <taxon>Vertebrata</taxon>
        <taxon>Euteleostomi</taxon>
        <taxon>Mammalia</taxon>
        <taxon>Eutheria</taxon>
        <taxon>Euarchontoglires</taxon>
        <taxon>Glires</taxon>
        <taxon>Rodentia</taxon>
        <taxon>Myomorpha</taxon>
        <taxon>Muroidea</taxon>
        <taxon>Muridae</taxon>
        <taxon>Murinae</taxon>
        <taxon>Rattus</taxon>
    </lineage>
</organism>
<dbReference type="AlphaFoldDB" id="A6IIJ2"/>
<evidence type="ECO:0000313" key="2">
    <source>
        <dbReference type="Proteomes" id="UP000234681"/>
    </source>
</evidence>
<dbReference type="EMBL" id="CH473962">
    <property type="protein sequence ID" value="EDL98562.1"/>
    <property type="molecule type" value="Genomic_DNA"/>
</dbReference>
<gene>
    <name evidence="1" type="ORF">rCG_54938</name>
</gene>
<sequence>MANCFFAVRQQEQWKAGVRRTASVQDMAVVSEANQGGPP</sequence>
<evidence type="ECO:0000313" key="1">
    <source>
        <dbReference type="EMBL" id="EDL98562.1"/>
    </source>
</evidence>